<dbReference type="GO" id="GO:0016020">
    <property type="term" value="C:membrane"/>
    <property type="evidence" value="ECO:0007669"/>
    <property type="project" value="UniProtKB-SubCell"/>
</dbReference>
<feature type="transmembrane region" description="Helical" evidence="5">
    <location>
        <begin position="12"/>
        <end position="28"/>
    </location>
</feature>
<evidence type="ECO:0000259" key="6">
    <source>
        <dbReference type="Pfam" id="PF05154"/>
    </source>
</evidence>
<dbReference type="EMBL" id="WINI01000001">
    <property type="protein sequence ID" value="MQR00143.1"/>
    <property type="molecule type" value="Genomic_DNA"/>
</dbReference>
<evidence type="ECO:0000256" key="5">
    <source>
        <dbReference type="SAM" id="Phobius"/>
    </source>
</evidence>
<evidence type="ECO:0000313" key="8">
    <source>
        <dbReference type="Proteomes" id="UP000451565"/>
    </source>
</evidence>
<evidence type="ECO:0000256" key="2">
    <source>
        <dbReference type="ARBA" id="ARBA00022692"/>
    </source>
</evidence>
<name>A0A843YRL0_9BURK</name>
<dbReference type="Pfam" id="PF05154">
    <property type="entry name" value="TM2"/>
    <property type="match status" value="1"/>
</dbReference>
<evidence type="ECO:0000256" key="3">
    <source>
        <dbReference type="ARBA" id="ARBA00022989"/>
    </source>
</evidence>
<dbReference type="InterPro" id="IPR007829">
    <property type="entry name" value="TM2"/>
</dbReference>
<feature type="transmembrane region" description="Helical" evidence="5">
    <location>
        <begin position="35"/>
        <end position="53"/>
    </location>
</feature>
<keyword evidence="2 5" id="KW-0812">Transmembrane</keyword>
<protein>
    <submittedName>
        <fullName evidence="7">NINE protein</fullName>
    </submittedName>
</protein>
<dbReference type="RefSeq" id="WP_153233655.1">
    <property type="nucleotide sequence ID" value="NZ_WINI01000001.1"/>
</dbReference>
<dbReference type="Proteomes" id="UP000451565">
    <property type="component" value="Unassembled WGS sequence"/>
</dbReference>
<comment type="subcellular location">
    <subcellularLocation>
        <location evidence="1">Membrane</location>
        <topology evidence="1">Multi-pass membrane protein</topology>
    </subcellularLocation>
</comment>
<sequence>MTTPHKNKTLTTFLATVFGGIGLHRFYLNGMKDKWGWLHFVTLPLSLLAWLIWPDQQKMFLFLPLFISALIAILESLIIGLTPDEKWDAQHNVASGKKSASTWILAVILVLTVAVGATGLIAAIARTFDLLFTGGAYG</sequence>
<keyword evidence="8" id="KW-1185">Reference proteome</keyword>
<gene>
    <name evidence="7" type="ORF">GEV47_05535</name>
</gene>
<evidence type="ECO:0000256" key="4">
    <source>
        <dbReference type="ARBA" id="ARBA00023136"/>
    </source>
</evidence>
<keyword evidence="3 5" id="KW-1133">Transmembrane helix</keyword>
<evidence type="ECO:0000256" key="1">
    <source>
        <dbReference type="ARBA" id="ARBA00004141"/>
    </source>
</evidence>
<evidence type="ECO:0000313" key="7">
    <source>
        <dbReference type="EMBL" id="MQR00143.1"/>
    </source>
</evidence>
<proteinExistence type="predicted"/>
<feature type="transmembrane region" description="Helical" evidence="5">
    <location>
        <begin position="59"/>
        <end position="82"/>
    </location>
</feature>
<accession>A0A843YRL0</accession>
<comment type="caution">
    <text evidence="7">The sequence shown here is derived from an EMBL/GenBank/DDBJ whole genome shotgun (WGS) entry which is preliminary data.</text>
</comment>
<feature type="domain" description="TM2" evidence="6">
    <location>
        <begin position="5"/>
        <end position="52"/>
    </location>
</feature>
<dbReference type="AlphaFoldDB" id="A0A843YRL0"/>
<keyword evidence="4 5" id="KW-0472">Membrane</keyword>
<dbReference type="OrthoDB" id="8702870at2"/>
<reference evidence="7 8" key="1">
    <citation type="submission" date="2019-10" db="EMBL/GenBank/DDBJ databases">
        <title>Glaciimonas soli sp. nov., a psychrophilic bacterium isolated from the forest soil of a high elevation mountain in Taiwan.</title>
        <authorList>
            <person name="Wang L.-T."/>
            <person name="Shieh W.Y."/>
        </authorList>
    </citation>
    <scope>NUCLEOTIDE SEQUENCE [LARGE SCALE GENOMIC DNA]</scope>
    <source>
        <strain evidence="7 8">GS1</strain>
    </source>
</reference>
<organism evidence="7 8">
    <name type="scientific">Glaciimonas soli</name>
    <dbReference type="NCBI Taxonomy" id="2590999"/>
    <lineage>
        <taxon>Bacteria</taxon>
        <taxon>Pseudomonadati</taxon>
        <taxon>Pseudomonadota</taxon>
        <taxon>Betaproteobacteria</taxon>
        <taxon>Burkholderiales</taxon>
        <taxon>Oxalobacteraceae</taxon>
        <taxon>Glaciimonas</taxon>
    </lineage>
</organism>
<feature type="transmembrane region" description="Helical" evidence="5">
    <location>
        <begin position="103"/>
        <end position="125"/>
    </location>
</feature>